<dbReference type="InterPro" id="IPR023198">
    <property type="entry name" value="PGP-like_dom2"/>
</dbReference>
<dbReference type="InterPro" id="IPR006439">
    <property type="entry name" value="HAD-SF_hydro_IA"/>
</dbReference>
<sequence length="220" mass="22900">MAAVDGILFDMDGTLVDSEKVWSVGLDQLAAHLGGRLSDTARHAMVGTSMGQSMRILHDDLGVDADEAESVRYLEERVSVMFADGLIWRPGAPELLAAVRSAGIPTALVTATRRHLVEVALITLGPHNFDAVVAGDDLDETKPHPAPYRTAAELLRADPARCVAVEDSPNGIASALAAGCVVVGVPCEVGLGHLSGVHLVDSLADLSVGSLRDLVAARAA</sequence>
<dbReference type="Proteomes" id="UP000635606">
    <property type="component" value="Unassembled WGS sequence"/>
</dbReference>
<dbReference type="GO" id="GO:0050308">
    <property type="term" value="F:sugar-phosphatase activity"/>
    <property type="evidence" value="ECO:0007669"/>
    <property type="project" value="TreeGrafter"/>
</dbReference>
<evidence type="ECO:0000313" key="1">
    <source>
        <dbReference type="EMBL" id="GIJ74771.1"/>
    </source>
</evidence>
<dbReference type="AlphaFoldDB" id="A0A8J4EHI7"/>
<keyword evidence="2" id="KW-1185">Reference proteome</keyword>
<gene>
    <name evidence="1" type="ORF">Voc01_096880</name>
</gene>
<dbReference type="SFLD" id="SFLDG01129">
    <property type="entry name" value="C1.5:_HAD__Beta-PGM__Phosphata"/>
    <property type="match status" value="1"/>
</dbReference>
<proteinExistence type="predicted"/>
<dbReference type="Pfam" id="PF00702">
    <property type="entry name" value="Hydrolase"/>
    <property type="match status" value="1"/>
</dbReference>
<dbReference type="PRINTS" id="PR00413">
    <property type="entry name" value="HADHALOGNASE"/>
</dbReference>
<dbReference type="InterPro" id="IPR051806">
    <property type="entry name" value="HAD-like_SPP"/>
</dbReference>
<dbReference type="Gene3D" id="3.40.50.1000">
    <property type="entry name" value="HAD superfamily/HAD-like"/>
    <property type="match status" value="1"/>
</dbReference>
<comment type="caution">
    <text evidence="1">The sequence shown here is derived from an EMBL/GenBank/DDBJ whole genome shotgun (WGS) entry which is preliminary data.</text>
</comment>
<dbReference type="InterPro" id="IPR036412">
    <property type="entry name" value="HAD-like_sf"/>
</dbReference>
<name>A0A8J4EHI7_9ACTN</name>
<dbReference type="InterPro" id="IPR023214">
    <property type="entry name" value="HAD_sf"/>
</dbReference>
<dbReference type="EMBL" id="BOPH01000143">
    <property type="protein sequence ID" value="GIJ74771.1"/>
    <property type="molecule type" value="Genomic_DNA"/>
</dbReference>
<dbReference type="CDD" id="cd07505">
    <property type="entry name" value="HAD_BPGM-like"/>
    <property type="match status" value="1"/>
</dbReference>
<dbReference type="SFLD" id="SFLDS00003">
    <property type="entry name" value="Haloacid_Dehalogenase"/>
    <property type="match status" value="1"/>
</dbReference>
<dbReference type="SUPFAM" id="SSF56784">
    <property type="entry name" value="HAD-like"/>
    <property type="match status" value="1"/>
</dbReference>
<dbReference type="PANTHER" id="PTHR43481">
    <property type="entry name" value="FRUCTOSE-1-PHOSPHATE PHOSPHATASE"/>
    <property type="match status" value="1"/>
</dbReference>
<evidence type="ECO:0000313" key="2">
    <source>
        <dbReference type="Proteomes" id="UP000635606"/>
    </source>
</evidence>
<accession>A0A8J4EHI7</accession>
<organism evidence="1 2">
    <name type="scientific">Virgisporangium ochraceum</name>
    <dbReference type="NCBI Taxonomy" id="65505"/>
    <lineage>
        <taxon>Bacteria</taxon>
        <taxon>Bacillati</taxon>
        <taxon>Actinomycetota</taxon>
        <taxon>Actinomycetes</taxon>
        <taxon>Micromonosporales</taxon>
        <taxon>Micromonosporaceae</taxon>
        <taxon>Virgisporangium</taxon>
    </lineage>
</organism>
<reference evidence="1" key="1">
    <citation type="submission" date="2021-01" db="EMBL/GenBank/DDBJ databases">
        <title>Whole genome shotgun sequence of Virgisporangium ochraceum NBRC 16418.</title>
        <authorList>
            <person name="Komaki H."/>
            <person name="Tamura T."/>
        </authorList>
    </citation>
    <scope>NUCLEOTIDE SEQUENCE</scope>
    <source>
        <strain evidence="1">NBRC 16418</strain>
    </source>
</reference>
<protein>
    <submittedName>
        <fullName evidence="1">Phosphoglycolate phosphatase</fullName>
    </submittedName>
</protein>
<dbReference type="NCBIfam" id="TIGR01509">
    <property type="entry name" value="HAD-SF-IA-v3"/>
    <property type="match status" value="1"/>
</dbReference>
<dbReference type="Gene3D" id="1.10.150.240">
    <property type="entry name" value="Putative phosphatase, domain 2"/>
    <property type="match status" value="1"/>
</dbReference>
<dbReference type="PANTHER" id="PTHR43481:SF4">
    <property type="entry name" value="GLYCEROL-1-PHOSPHATE PHOSPHOHYDROLASE 1-RELATED"/>
    <property type="match status" value="1"/>
</dbReference>